<evidence type="ECO:0000256" key="1">
    <source>
        <dbReference type="SAM" id="MobiDB-lite"/>
    </source>
</evidence>
<gene>
    <name evidence="2" type="ORF">BV898_04358</name>
</gene>
<accession>A0A1W0X3C1</accession>
<name>A0A1W0X3C1_HYPEX</name>
<evidence type="ECO:0000313" key="2">
    <source>
        <dbReference type="EMBL" id="OQV21782.1"/>
    </source>
</evidence>
<feature type="compositionally biased region" description="Low complexity" evidence="1">
    <location>
        <begin position="143"/>
        <end position="160"/>
    </location>
</feature>
<protein>
    <submittedName>
        <fullName evidence="2">Uncharacterized protein</fullName>
    </submittedName>
</protein>
<dbReference type="AlphaFoldDB" id="A0A1W0X3C1"/>
<evidence type="ECO:0000313" key="3">
    <source>
        <dbReference type="Proteomes" id="UP000192578"/>
    </source>
</evidence>
<dbReference type="PANTHER" id="PTHR16206:SF4">
    <property type="entry name" value="PROTEIN LET-99"/>
    <property type="match status" value="1"/>
</dbReference>
<dbReference type="OrthoDB" id="276323at2759"/>
<proteinExistence type="predicted"/>
<organism evidence="2 3">
    <name type="scientific">Hypsibius exemplaris</name>
    <name type="common">Freshwater tardigrade</name>
    <dbReference type="NCBI Taxonomy" id="2072580"/>
    <lineage>
        <taxon>Eukaryota</taxon>
        <taxon>Metazoa</taxon>
        <taxon>Ecdysozoa</taxon>
        <taxon>Tardigrada</taxon>
        <taxon>Eutardigrada</taxon>
        <taxon>Parachela</taxon>
        <taxon>Hypsibioidea</taxon>
        <taxon>Hypsibiidae</taxon>
        <taxon>Hypsibius</taxon>
    </lineage>
</organism>
<keyword evidence="3" id="KW-1185">Reference proteome</keyword>
<comment type="caution">
    <text evidence="2">The sequence shown here is derived from an EMBL/GenBank/DDBJ whole genome shotgun (WGS) entry which is preliminary data.</text>
</comment>
<dbReference type="EMBL" id="MTYJ01000021">
    <property type="protein sequence ID" value="OQV21782.1"/>
    <property type="molecule type" value="Genomic_DNA"/>
</dbReference>
<dbReference type="PANTHER" id="PTHR16206">
    <property type="entry name" value="DEP DOMAIN-CONTAINING"/>
    <property type="match status" value="1"/>
</dbReference>
<sequence length="547" mass="61908">MEQFAYPRVARQIQPTNNCPFKFTNFWENITIHIQITFRRVEHDAKAQQSVVGKDLAKALLDFLEQFQHVEPGYLLSDPPKTVTREMALAFCEKMLQEGLLVPSSPRTRNGSVSAFSPDKSYQLSPFNEDLRGQLSDIMGRRSTSSNGSASSLSSTGTESSTEDNLCREIRYEIFQTIFGPAATEITDDDVSMDGISIDSDDDGSVSSEKLLAYWESNFKECVNAWREVSLMHLLVYFNLETLETFIHAANVEEDIIPVMSNAVNFTRTIKFSPLFEAALEVLDDSPQFLSSLLQNKGHGAVHPLVLIGPIRDHSITRFATKKSARRSVMDKIQVNKSPDGGILPASHTELLQALHQLIGSARPRTDTVTALQLYLSILPWLRRDYLKKLLWFLHLMCLPGVPLLNRNIANHFFILEKFVAVVFPTMVPEQSGREILYFMLEHAAVIFEIPAGLGDELKACLIRSGQLGRGAPRRNFCCARPVLVEHFFEDGKGKITSEELYSLLKMTDAIKDPRERLERLKAFITFYPNYYAKFFGSHDPRKDIQE</sequence>
<feature type="region of interest" description="Disordered" evidence="1">
    <location>
        <begin position="139"/>
        <end position="164"/>
    </location>
</feature>
<reference evidence="3" key="1">
    <citation type="submission" date="2017-01" db="EMBL/GenBank/DDBJ databases">
        <title>Comparative genomics of anhydrobiosis in the tardigrade Hypsibius dujardini.</title>
        <authorList>
            <person name="Yoshida Y."/>
            <person name="Koutsovoulos G."/>
            <person name="Laetsch D."/>
            <person name="Stevens L."/>
            <person name="Kumar S."/>
            <person name="Horikawa D."/>
            <person name="Ishino K."/>
            <person name="Komine S."/>
            <person name="Tomita M."/>
            <person name="Blaxter M."/>
            <person name="Arakawa K."/>
        </authorList>
    </citation>
    <scope>NUCLEOTIDE SEQUENCE [LARGE SCALE GENOMIC DNA]</scope>
    <source>
        <strain evidence="3">Z151</strain>
    </source>
</reference>
<dbReference type="Proteomes" id="UP000192578">
    <property type="component" value="Unassembled WGS sequence"/>
</dbReference>